<keyword evidence="2" id="KW-1185">Reference proteome</keyword>
<comment type="caution">
    <text evidence="1">The sequence shown here is derived from an EMBL/GenBank/DDBJ whole genome shotgun (WGS) entry which is preliminary data.</text>
</comment>
<dbReference type="Proteomes" id="UP001176961">
    <property type="component" value="Unassembled WGS sequence"/>
</dbReference>
<reference evidence="1" key="1">
    <citation type="submission" date="2023-07" db="EMBL/GenBank/DDBJ databases">
        <authorList>
            <consortium name="CYATHOMIX"/>
        </authorList>
    </citation>
    <scope>NUCLEOTIDE SEQUENCE</scope>
    <source>
        <strain evidence="1">N/A</strain>
    </source>
</reference>
<sequence>MIDLPYPYKGAYTILKLFRTDAVAVLHAPTAARPLDCEGGNFLGHDIKETLLSTLNSRKYDCGLESDAGGFFKSNDSRNMSGYPYVVYGSDWEASHIVDEFIKFNGNPTQVRFAVSSNLHGCVPIESSSTALSLA</sequence>
<evidence type="ECO:0000313" key="2">
    <source>
        <dbReference type="Proteomes" id="UP001176961"/>
    </source>
</evidence>
<proteinExistence type="predicted"/>
<evidence type="ECO:0000313" key="1">
    <source>
        <dbReference type="EMBL" id="CAJ0589690.1"/>
    </source>
</evidence>
<protein>
    <submittedName>
        <fullName evidence="1">Uncharacterized protein</fullName>
    </submittedName>
</protein>
<dbReference type="AlphaFoldDB" id="A0AA36GJU1"/>
<organism evidence="1 2">
    <name type="scientific">Cylicocyclus nassatus</name>
    <name type="common">Nematode worm</name>
    <dbReference type="NCBI Taxonomy" id="53992"/>
    <lineage>
        <taxon>Eukaryota</taxon>
        <taxon>Metazoa</taxon>
        <taxon>Ecdysozoa</taxon>
        <taxon>Nematoda</taxon>
        <taxon>Chromadorea</taxon>
        <taxon>Rhabditida</taxon>
        <taxon>Rhabditina</taxon>
        <taxon>Rhabditomorpha</taxon>
        <taxon>Strongyloidea</taxon>
        <taxon>Strongylidae</taxon>
        <taxon>Cylicocyclus</taxon>
    </lineage>
</organism>
<accession>A0AA36GJU1</accession>
<dbReference type="EMBL" id="CATQJL010000001">
    <property type="protein sequence ID" value="CAJ0589690.1"/>
    <property type="molecule type" value="Genomic_DNA"/>
</dbReference>
<name>A0AA36GJU1_CYLNA</name>
<gene>
    <name evidence="1" type="ORF">CYNAS_LOCUS1673</name>
</gene>